<evidence type="ECO:0000256" key="9">
    <source>
        <dbReference type="SAM" id="SignalP"/>
    </source>
</evidence>
<keyword evidence="11" id="KW-1185">Reference proteome</keyword>
<comment type="caution">
    <text evidence="10">The sequence shown here is derived from an EMBL/GenBank/DDBJ whole genome shotgun (WGS) entry which is preliminary data.</text>
</comment>
<dbReference type="Pfam" id="PF02321">
    <property type="entry name" value="OEP"/>
    <property type="match status" value="2"/>
</dbReference>
<keyword evidence="3" id="KW-0813">Transport</keyword>
<dbReference type="PANTHER" id="PTHR30026:SF20">
    <property type="entry name" value="OUTER MEMBRANE PROTEIN TOLC"/>
    <property type="match status" value="1"/>
</dbReference>
<evidence type="ECO:0000256" key="3">
    <source>
        <dbReference type="ARBA" id="ARBA00022448"/>
    </source>
</evidence>
<reference evidence="10 11" key="1">
    <citation type="submission" date="2023-05" db="EMBL/GenBank/DDBJ databases">
        <title>Novel species of genus Flectobacillus isolated from stream in China.</title>
        <authorList>
            <person name="Lu H."/>
        </authorList>
    </citation>
    <scope>NUCLEOTIDE SEQUENCE [LARGE SCALE GENOMIC DNA]</scope>
    <source>
        <strain evidence="10 11">LFS242W</strain>
    </source>
</reference>
<feature type="coiled-coil region" evidence="8">
    <location>
        <begin position="172"/>
        <end position="237"/>
    </location>
</feature>
<evidence type="ECO:0000256" key="5">
    <source>
        <dbReference type="ARBA" id="ARBA00022692"/>
    </source>
</evidence>
<dbReference type="SUPFAM" id="SSF56954">
    <property type="entry name" value="Outer membrane efflux proteins (OEP)"/>
    <property type="match status" value="1"/>
</dbReference>
<comment type="similarity">
    <text evidence="2">Belongs to the outer membrane factor (OMF) (TC 1.B.17) family.</text>
</comment>
<comment type="subcellular location">
    <subcellularLocation>
        <location evidence="1">Cell outer membrane</location>
    </subcellularLocation>
</comment>
<dbReference type="Gene3D" id="1.20.1600.10">
    <property type="entry name" value="Outer membrane efflux proteins (OEP)"/>
    <property type="match status" value="1"/>
</dbReference>
<accession>A0ABT6Z7A8</accession>
<evidence type="ECO:0000256" key="2">
    <source>
        <dbReference type="ARBA" id="ARBA00007613"/>
    </source>
</evidence>
<evidence type="ECO:0000256" key="4">
    <source>
        <dbReference type="ARBA" id="ARBA00022452"/>
    </source>
</evidence>
<dbReference type="EMBL" id="JASHIE010000016">
    <property type="protein sequence ID" value="MDI9876989.1"/>
    <property type="molecule type" value="Genomic_DNA"/>
</dbReference>
<evidence type="ECO:0000256" key="8">
    <source>
        <dbReference type="SAM" id="Coils"/>
    </source>
</evidence>
<keyword evidence="5" id="KW-0812">Transmembrane</keyword>
<keyword evidence="8" id="KW-0175">Coiled coil</keyword>
<keyword evidence="6" id="KW-0472">Membrane</keyword>
<keyword evidence="9" id="KW-0732">Signal</keyword>
<dbReference type="RefSeq" id="WP_283383165.1">
    <property type="nucleotide sequence ID" value="NZ_JASHIE010000016.1"/>
</dbReference>
<feature type="signal peptide" evidence="9">
    <location>
        <begin position="1"/>
        <end position="24"/>
    </location>
</feature>
<evidence type="ECO:0000256" key="7">
    <source>
        <dbReference type="ARBA" id="ARBA00023237"/>
    </source>
</evidence>
<keyword evidence="4" id="KW-1134">Transmembrane beta strand</keyword>
<evidence type="ECO:0000256" key="1">
    <source>
        <dbReference type="ARBA" id="ARBA00004442"/>
    </source>
</evidence>
<evidence type="ECO:0000256" key="6">
    <source>
        <dbReference type="ARBA" id="ARBA00023136"/>
    </source>
</evidence>
<feature type="chain" id="PRO_5045054525" evidence="9">
    <location>
        <begin position="25"/>
        <end position="447"/>
    </location>
</feature>
<evidence type="ECO:0000313" key="11">
    <source>
        <dbReference type="Proteomes" id="UP001225761"/>
    </source>
</evidence>
<organism evidence="10 11">
    <name type="scientific">Flectobacillus rivi</name>
    <dbReference type="NCBI Taxonomy" id="2984209"/>
    <lineage>
        <taxon>Bacteria</taxon>
        <taxon>Pseudomonadati</taxon>
        <taxon>Bacteroidota</taxon>
        <taxon>Cytophagia</taxon>
        <taxon>Cytophagales</taxon>
        <taxon>Flectobacillaceae</taxon>
        <taxon>Flectobacillus</taxon>
    </lineage>
</organism>
<dbReference type="Proteomes" id="UP001225761">
    <property type="component" value="Unassembled WGS sequence"/>
</dbReference>
<dbReference type="InterPro" id="IPR003423">
    <property type="entry name" value="OMP_efflux"/>
</dbReference>
<protein>
    <submittedName>
        <fullName evidence="10">TolC family protein</fullName>
    </submittedName>
</protein>
<keyword evidence="7" id="KW-0998">Cell outer membrane</keyword>
<gene>
    <name evidence="10" type="ORF">QM481_20800</name>
</gene>
<dbReference type="PANTHER" id="PTHR30026">
    <property type="entry name" value="OUTER MEMBRANE PROTEIN TOLC"/>
    <property type="match status" value="1"/>
</dbReference>
<sequence>MKSFVKNITLMALALSLKGQYATAQTPTYSLQQLKETALKSNHILSVKQWQIAEREAKIKEDETKRYPTATVNGNYQYNFNLANITIPAGSIGVLPVSATVQVPLPNEDKNIQIGNKNLYNLGVTAYQPISQQIKIKTGLEVNRMDVAITEKEKQKIALQITQGVEQLYYGTLIAQKQLEEAEAKLAVAKAKLGDVETAIAAGKTIDVNQAGLLANIADEEQNILKLSIQAQNYKSDLVKLTGIADEDFNLQESSFAMEQVAGIENFKNASSSNPDIQIASLTKEKAQLGIKAAQQSTLPDFGFVTGYTYQSGNPILPNHNPFVGLNLKWNVQDLFSNKHLLKQREAQAKQAEENILNLQQQVTSDIEKAYRKVNQSKSLIAVAQRVLDYRTKELKVQEDKQVAGLNVKTDTLNTKALVAKANADVYAAQLAYTLAVSELKSLIGNQ</sequence>
<dbReference type="InterPro" id="IPR051906">
    <property type="entry name" value="TolC-like"/>
</dbReference>
<proteinExistence type="inferred from homology"/>
<feature type="coiled-coil region" evidence="8">
    <location>
        <begin position="342"/>
        <end position="369"/>
    </location>
</feature>
<name>A0ABT6Z7A8_9BACT</name>
<evidence type="ECO:0000313" key="10">
    <source>
        <dbReference type="EMBL" id="MDI9876989.1"/>
    </source>
</evidence>